<gene>
    <name evidence="1" type="ORF">EA473_12630</name>
</gene>
<accession>A0A3N6M1I3</accession>
<protein>
    <submittedName>
        <fullName evidence="1">Uncharacterized protein</fullName>
    </submittedName>
</protein>
<organism evidence="1 2">
    <name type="scientific">Natrarchaeobius chitinivorans</name>
    <dbReference type="NCBI Taxonomy" id="1679083"/>
    <lineage>
        <taxon>Archaea</taxon>
        <taxon>Methanobacteriati</taxon>
        <taxon>Methanobacteriota</taxon>
        <taxon>Stenosarchaea group</taxon>
        <taxon>Halobacteria</taxon>
        <taxon>Halobacteriales</taxon>
        <taxon>Natrialbaceae</taxon>
        <taxon>Natrarchaeobius</taxon>
    </lineage>
</organism>
<dbReference type="AlphaFoldDB" id="A0A3N6M1I3"/>
<dbReference type="Proteomes" id="UP000282323">
    <property type="component" value="Unassembled WGS sequence"/>
</dbReference>
<comment type="caution">
    <text evidence="1">The sequence shown here is derived from an EMBL/GenBank/DDBJ whole genome shotgun (WGS) entry which is preliminary data.</text>
</comment>
<evidence type="ECO:0000313" key="2">
    <source>
        <dbReference type="Proteomes" id="UP000282323"/>
    </source>
</evidence>
<proteinExistence type="predicted"/>
<sequence>MTIVATESYCTPDRQTDRRSVCKPFQLLLFHSPYQLVLYRTTVTGTGARRTIFSATLPRRTRDAPDRP</sequence>
<name>A0A3N6M1I3_NATCH</name>
<keyword evidence="2" id="KW-1185">Reference proteome</keyword>
<evidence type="ECO:0000313" key="1">
    <source>
        <dbReference type="EMBL" id="RQG94214.1"/>
    </source>
</evidence>
<reference evidence="1 2" key="1">
    <citation type="submission" date="2018-10" db="EMBL/GenBank/DDBJ databases">
        <title>Natrarchaeobius chitinivorans gen. nov., sp. nov., and Natrarchaeobius haloalkaliphilus sp. nov., alkaliphilic, chitin-utilizing haloarchaea from hypersaline alkaline lakes.</title>
        <authorList>
            <person name="Sorokin D.Y."/>
            <person name="Elcheninov A.G."/>
            <person name="Kostrikina N.A."/>
            <person name="Bale N.J."/>
            <person name="Sinninghe Damste J.S."/>
            <person name="Khijniak T.V."/>
            <person name="Kublanov I.V."/>
            <person name="Toshchakov S.V."/>
        </authorList>
    </citation>
    <scope>NUCLEOTIDE SEQUENCE [LARGE SCALE GENOMIC DNA]</scope>
    <source>
        <strain evidence="1 2">AArcht4T</strain>
    </source>
</reference>
<dbReference type="EMBL" id="REGA01000010">
    <property type="protein sequence ID" value="RQG94214.1"/>
    <property type="molecule type" value="Genomic_DNA"/>
</dbReference>